<dbReference type="KEGG" id="thas:C6Y53_18530"/>
<evidence type="ECO:0000313" key="3">
    <source>
        <dbReference type="EMBL" id="AVO39493.1"/>
    </source>
</evidence>
<name>A0A2S0MUX1_9RHOB</name>
<dbReference type="EMBL" id="CP027665">
    <property type="protein sequence ID" value="AVO39493.1"/>
    <property type="molecule type" value="Genomic_DNA"/>
</dbReference>
<evidence type="ECO:0000313" key="4">
    <source>
        <dbReference type="Proteomes" id="UP000237655"/>
    </source>
</evidence>
<feature type="domain" description="DUF2059" evidence="2">
    <location>
        <begin position="80"/>
        <end position="122"/>
    </location>
</feature>
<dbReference type="InterPro" id="IPR018637">
    <property type="entry name" value="DUF2059"/>
</dbReference>
<reference evidence="4" key="1">
    <citation type="submission" date="2018-03" db="EMBL/GenBank/DDBJ databases">
        <title>Genomic analysis of the strain SH-1 isolated from shrimp intestine.</title>
        <authorList>
            <person name="Kim Y.-S."/>
            <person name="Kim S.-E."/>
            <person name="Kim K.-H."/>
        </authorList>
    </citation>
    <scope>NUCLEOTIDE SEQUENCE [LARGE SCALE GENOMIC DNA]</scope>
    <source>
        <strain evidence="4">SH-1</strain>
    </source>
</reference>
<sequence>MRRIACLTAGLMLILLTGIAARAADSARIAEFLRVTGFDVALDSIALSAESAPAMLGFEDDAFGDEWARLARLVFDAGVMRGLADDLLEAGLDDALLDHAVGFYATDLGQRLVEVENEAHSDPDGDARLARAEQLVARLADTEPARLELLERMNRAIDASGNSLRAIQEVQVRFLVAAHMAGIVELRMDPDEMRAFMREQEAETRREMERSALLGAAWTYRDFTDAEIETYLHALEEPQMQAVYALLNAVQYEIMANRFEALAAQMAGWRRGQDI</sequence>
<keyword evidence="4" id="KW-1185">Reference proteome</keyword>
<dbReference type="AlphaFoldDB" id="A0A2S0MUX1"/>
<keyword evidence="1" id="KW-0732">Signal</keyword>
<dbReference type="Pfam" id="PF09832">
    <property type="entry name" value="DUF2059"/>
    <property type="match status" value="1"/>
</dbReference>
<feature type="signal peptide" evidence="1">
    <location>
        <begin position="1"/>
        <end position="23"/>
    </location>
</feature>
<dbReference type="Proteomes" id="UP000237655">
    <property type="component" value="Chromosome"/>
</dbReference>
<evidence type="ECO:0000256" key="1">
    <source>
        <dbReference type="SAM" id="SignalP"/>
    </source>
</evidence>
<protein>
    <submittedName>
        <fullName evidence="3">DUF2059 domain-containing protein</fullName>
    </submittedName>
</protein>
<accession>A0A2S0MUX1</accession>
<organism evidence="3 4">
    <name type="scientific">Pukyongiella litopenaei</name>
    <dbReference type="NCBI Taxonomy" id="2605946"/>
    <lineage>
        <taxon>Bacteria</taxon>
        <taxon>Pseudomonadati</taxon>
        <taxon>Pseudomonadota</taxon>
        <taxon>Alphaproteobacteria</taxon>
        <taxon>Rhodobacterales</taxon>
        <taxon>Paracoccaceae</taxon>
        <taxon>Pukyongiella</taxon>
    </lineage>
</organism>
<proteinExistence type="predicted"/>
<feature type="chain" id="PRO_5015745025" evidence="1">
    <location>
        <begin position="24"/>
        <end position="275"/>
    </location>
</feature>
<gene>
    <name evidence="3" type="ORF">C6Y53_18530</name>
</gene>
<evidence type="ECO:0000259" key="2">
    <source>
        <dbReference type="Pfam" id="PF09832"/>
    </source>
</evidence>